<evidence type="ECO:0000313" key="2">
    <source>
        <dbReference type="EMBL" id="AFY84049.1"/>
    </source>
</evidence>
<dbReference type="Proteomes" id="UP000010367">
    <property type="component" value="Chromosome"/>
</dbReference>
<dbReference type="STRING" id="56110.Oscil6304_4533"/>
<dbReference type="KEGG" id="oac:Oscil6304_4533"/>
<dbReference type="eggNOG" id="COG4636">
    <property type="taxonomic scope" value="Bacteria"/>
</dbReference>
<evidence type="ECO:0000259" key="1">
    <source>
        <dbReference type="Pfam" id="PF05685"/>
    </source>
</evidence>
<dbReference type="Pfam" id="PF05685">
    <property type="entry name" value="Uma2"/>
    <property type="match status" value="1"/>
</dbReference>
<dbReference type="OrthoDB" id="510891at2"/>
<dbReference type="HOGENOM" id="CLU_098557_1_0_3"/>
<name>K9TPW1_9CYAN</name>
<feature type="domain" description="Putative restriction endonuclease" evidence="1">
    <location>
        <begin position="25"/>
        <end position="172"/>
    </location>
</feature>
<dbReference type="InterPro" id="IPR012296">
    <property type="entry name" value="Nuclease_put_TT1808"/>
</dbReference>
<dbReference type="InParanoid" id="K9TPW1"/>
<accession>K9TPW1</accession>
<keyword evidence="3" id="KW-1185">Reference proteome</keyword>
<dbReference type="SUPFAM" id="SSF52980">
    <property type="entry name" value="Restriction endonuclease-like"/>
    <property type="match status" value="1"/>
</dbReference>
<dbReference type="InterPro" id="IPR008538">
    <property type="entry name" value="Uma2"/>
</dbReference>
<dbReference type="CDD" id="cd06260">
    <property type="entry name" value="DUF820-like"/>
    <property type="match status" value="1"/>
</dbReference>
<evidence type="ECO:0000313" key="3">
    <source>
        <dbReference type="Proteomes" id="UP000010367"/>
    </source>
</evidence>
<dbReference type="PANTHER" id="PTHR47152">
    <property type="entry name" value="SLR2084 PROTEIN-RELATED"/>
    <property type="match status" value="1"/>
</dbReference>
<dbReference type="RefSeq" id="WP_015150670.1">
    <property type="nucleotide sequence ID" value="NC_019693.1"/>
</dbReference>
<proteinExistence type="predicted"/>
<organism evidence="2 3">
    <name type="scientific">Oscillatoria acuminata PCC 6304</name>
    <dbReference type="NCBI Taxonomy" id="56110"/>
    <lineage>
        <taxon>Bacteria</taxon>
        <taxon>Bacillati</taxon>
        <taxon>Cyanobacteriota</taxon>
        <taxon>Cyanophyceae</taxon>
        <taxon>Oscillatoriophycideae</taxon>
        <taxon>Oscillatoriales</taxon>
        <taxon>Oscillatoriaceae</taxon>
        <taxon>Oscillatoria</taxon>
    </lineage>
</organism>
<dbReference type="AlphaFoldDB" id="K9TPW1"/>
<gene>
    <name evidence="2" type="ORF">Oscil6304_4533</name>
</gene>
<dbReference type="Gene3D" id="3.90.1570.10">
    <property type="entry name" value="tt1808, chain A"/>
    <property type="match status" value="1"/>
</dbReference>
<sequence>MTTQVAEKIIPLPEQRLILPGYQSWQEFKAIQALMESVAGVRISYLDGCVELMTTGEQHETIKTILSFLLQLYFCEIGIEYIPVGNATRESETKGVSFEPDESYYIGDRKSHPDLAIEVVITSGNTKKLEKYKRFEITEVWFWENNQIALYRFRGEDYEQIANSELFPDLDIELLVRCVQMPSRLQARAEFVQGIHPE</sequence>
<dbReference type="PANTHER" id="PTHR47152:SF4">
    <property type="entry name" value="SLR0445 PROTEIN"/>
    <property type="match status" value="1"/>
</dbReference>
<dbReference type="InterPro" id="IPR011335">
    <property type="entry name" value="Restrct_endonuc-II-like"/>
</dbReference>
<reference evidence="2 3" key="1">
    <citation type="submission" date="2012-06" db="EMBL/GenBank/DDBJ databases">
        <title>Finished chromosome of genome of Oscillatoria acuminata PCC 6304.</title>
        <authorList>
            <consortium name="US DOE Joint Genome Institute"/>
            <person name="Gugger M."/>
            <person name="Coursin T."/>
            <person name="Rippka R."/>
            <person name="Tandeau De Marsac N."/>
            <person name="Huntemann M."/>
            <person name="Wei C.-L."/>
            <person name="Han J."/>
            <person name="Detter J.C."/>
            <person name="Han C."/>
            <person name="Tapia R."/>
            <person name="Davenport K."/>
            <person name="Daligault H."/>
            <person name="Erkkila T."/>
            <person name="Gu W."/>
            <person name="Munk A.C.C."/>
            <person name="Teshima H."/>
            <person name="Xu Y."/>
            <person name="Chain P."/>
            <person name="Chen A."/>
            <person name="Krypides N."/>
            <person name="Mavromatis K."/>
            <person name="Markowitz V."/>
            <person name="Szeto E."/>
            <person name="Ivanova N."/>
            <person name="Mikhailova N."/>
            <person name="Ovchinnikova G."/>
            <person name="Pagani I."/>
            <person name="Pati A."/>
            <person name="Goodwin L."/>
            <person name="Peters L."/>
            <person name="Pitluck S."/>
            <person name="Woyke T."/>
            <person name="Kerfeld C."/>
        </authorList>
    </citation>
    <scope>NUCLEOTIDE SEQUENCE [LARGE SCALE GENOMIC DNA]</scope>
    <source>
        <strain evidence="2 3">PCC 6304</strain>
    </source>
</reference>
<dbReference type="EMBL" id="CP003607">
    <property type="protein sequence ID" value="AFY84049.1"/>
    <property type="molecule type" value="Genomic_DNA"/>
</dbReference>
<protein>
    <recommendedName>
        <fullName evidence="1">Putative restriction endonuclease domain-containing protein</fullName>
    </recommendedName>
</protein>